<feature type="domain" description="Peptidoglycan binding-like" evidence="2">
    <location>
        <begin position="820"/>
        <end position="883"/>
    </location>
</feature>
<dbReference type="Pfam" id="PF01471">
    <property type="entry name" value="PG_binding_1"/>
    <property type="match status" value="1"/>
</dbReference>
<organism evidence="3 4">
    <name type="scientific">Candidatus Wolfebacteria bacterium RIFCSPLOWO2_01_FULL_47_17b</name>
    <dbReference type="NCBI Taxonomy" id="1802558"/>
    <lineage>
        <taxon>Bacteria</taxon>
        <taxon>Candidatus Wolfeibacteriota</taxon>
    </lineage>
</organism>
<dbReference type="InterPro" id="IPR036366">
    <property type="entry name" value="PGBDSf"/>
</dbReference>
<dbReference type="SUPFAM" id="SSF51445">
    <property type="entry name" value="(Trans)glycosidases"/>
    <property type="match status" value="1"/>
</dbReference>
<dbReference type="Gene3D" id="2.60.40.10">
    <property type="entry name" value="Immunoglobulins"/>
    <property type="match status" value="1"/>
</dbReference>
<dbReference type="Proteomes" id="UP000177011">
    <property type="component" value="Unassembled WGS sequence"/>
</dbReference>
<comment type="caution">
    <text evidence="3">The sequence shown here is derived from an EMBL/GenBank/DDBJ whole genome shotgun (WGS) entry which is preliminary data.</text>
</comment>
<evidence type="ECO:0000313" key="4">
    <source>
        <dbReference type="Proteomes" id="UP000177011"/>
    </source>
</evidence>
<feature type="region of interest" description="Disordered" evidence="1">
    <location>
        <begin position="404"/>
        <end position="425"/>
    </location>
</feature>
<name>A0A1F8DYF3_9BACT</name>
<proteinExistence type="predicted"/>
<feature type="compositionally biased region" description="Low complexity" evidence="1">
    <location>
        <begin position="717"/>
        <end position="728"/>
    </location>
</feature>
<dbReference type="SUPFAM" id="SSF49299">
    <property type="entry name" value="PKD domain"/>
    <property type="match status" value="1"/>
</dbReference>
<dbReference type="SUPFAM" id="SSF47090">
    <property type="entry name" value="PGBD-like"/>
    <property type="match status" value="1"/>
</dbReference>
<dbReference type="Gene3D" id="3.20.20.80">
    <property type="entry name" value="Glycosidases"/>
    <property type="match status" value="1"/>
</dbReference>
<reference evidence="3 4" key="1">
    <citation type="journal article" date="2016" name="Nat. Commun.">
        <title>Thousands of microbial genomes shed light on interconnected biogeochemical processes in an aquifer system.</title>
        <authorList>
            <person name="Anantharaman K."/>
            <person name="Brown C.T."/>
            <person name="Hug L.A."/>
            <person name="Sharon I."/>
            <person name="Castelle C.J."/>
            <person name="Probst A.J."/>
            <person name="Thomas B.C."/>
            <person name="Singh A."/>
            <person name="Wilkins M.J."/>
            <person name="Karaoz U."/>
            <person name="Brodie E.L."/>
            <person name="Williams K.H."/>
            <person name="Hubbard S.S."/>
            <person name="Banfield J.F."/>
        </authorList>
    </citation>
    <scope>NUCLEOTIDE SEQUENCE [LARGE SCALE GENOMIC DNA]</scope>
</reference>
<dbReference type="InterPro" id="IPR035986">
    <property type="entry name" value="PKD_dom_sf"/>
</dbReference>
<dbReference type="InterPro" id="IPR017853">
    <property type="entry name" value="GH"/>
</dbReference>
<feature type="region of interest" description="Disordered" evidence="1">
    <location>
        <begin position="670"/>
        <end position="732"/>
    </location>
</feature>
<dbReference type="AlphaFoldDB" id="A0A1F8DYF3"/>
<accession>A0A1F8DYF3</accession>
<sequence length="889" mass="95906">MRYKHAHFIAIFVCVLFSASIAGVLLTMYAPDISAARALPIRGIVLTIGGNNITQETLDFIRYDLKNEGVNTIVFNIGYHYPYLSHPDISESIKPTLSQTQQLVAVCHEAGMNCIPGMQLLTHQSYTNYIPGLLRVYPQFDANPGRPVSETRSYNPYYPGIHDVVFDLVDELISVFGATDFLAGFDEVRAFPELATPQYPATPYYNGQPWSEVYAYEYEIIRQHLASKGVKMWIWGDELLKYDDWVERDSQGNPTWPSTEIQYESDVGTGYRLTSPAINAISRDNVMIADWHYYVNPATPEYFASKGFDVVSAPWTKKDVALGELNRHINANSSISPHMKGILQTTWVDVGDFIKAYKYGDGAPLPSSIYAEETICYQGVCFSGYALNSANAFKAIMATIRSSGTPSPSPSNLPPSVSIGSPSNNSSHTAGLPLTVFASASDSDGSITKVEFFRGTTKLGEDTAAPYQYTWSNPPAGSYVLTAKATDNQNFQTTSVSVTIAVTSVQTTSSPIPQENVFGLVSGNSTYMQHANALQAMRFQNTVGNGILTKLELLVDDATPSGMVRMGVYADANGVPGDLLLDAGEATVSNGWVSAPSVLSLQNSYYWIAYILQHDNGIRYQTDRPANSHRWADNSMYGVLPMKYPSGSGVGFNTNQYTMKATVVLSMTPTPSATVIPPPSPTPTQTSTNTGGGGGGGSGGGGGGSTIRRSPSPRPSPTSTTQSPTSDSLNPLSDLQSRIQTLFSILQSLFLKVAQQKALQTAPILTTPSTSSGQAIDPCPNGICSVSGGDIFAPSLPTTHPPAGGPLPTTFSRNLTIGSQGEDVRQLQLYLNQKGFLVATSGAGSPGNEIALFGQRTQQALARFQQANNINPPQGYFGPLTREYISRNR</sequence>
<dbReference type="EMBL" id="MGIS01000010">
    <property type="protein sequence ID" value="OGM93537.1"/>
    <property type="molecule type" value="Genomic_DNA"/>
</dbReference>
<dbReference type="Gene3D" id="1.10.101.10">
    <property type="entry name" value="PGBD-like superfamily/PGBD"/>
    <property type="match status" value="1"/>
</dbReference>
<gene>
    <name evidence="3" type="ORF">A2935_02825</name>
</gene>
<protein>
    <recommendedName>
        <fullName evidence="2">Peptidoglycan binding-like domain-containing protein</fullName>
    </recommendedName>
</protein>
<feature type="compositionally biased region" description="Gly residues" evidence="1">
    <location>
        <begin position="690"/>
        <end position="705"/>
    </location>
</feature>
<dbReference type="InterPro" id="IPR036365">
    <property type="entry name" value="PGBD-like_sf"/>
</dbReference>
<evidence type="ECO:0000259" key="2">
    <source>
        <dbReference type="Pfam" id="PF01471"/>
    </source>
</evidence>
<dbReference type="InterPro" id="IPR013783">
    <property type="entry name" value="Ig-like_fold"/>
</dbReference>
<evidence type="ECO:0000313" key="3">
    <source>
        <dbReference type="EMBL" id="OGM93537.1"/>
    </source>
</evidence>
<feature type="compositionally biased region" description="Low complexity" evidence="1">
    <location>
        <begin position="414"/>
        <end position="425"/>
    </location>
</feature>
<evidence type="ECO:0000256" key="1">
    <source>
        <dbReference type="SAM" id="MobiDB-lite"/>
    </source>
</evidence>
<dbReference type="Pfam" id="PF17957">
    <property type="entry name" value="Big_7"/>
    <property type="match status" value="1"/>
</dbReference>
<dbReference type="InterPro" id="IPR002477">
    <property type="entry name" value="Peptidoglycan-bd-like"/>
</dbReference>